<dbReference type="SUPFAM" id="SSF53098">
    <property type="entry name" value="Ribonuclease H-like"/>
    <property type="match status" value="1"/>
</dbReference>
<evidence type="ECO:0000313" key="3">
    <source>
        <dbReference type="Proteomes" id="UP000179047"/>
    </source>
</evidence>
<organism evidence="2 3">
    <name type="scientific">Candidatus Yanofskybacteria bacterium RIFCSPLOWO2_01_FULL_49_25</name>
    <dbReference type="NCBI Taxonomy" id="1802701"/>
    <lineage>
        <taxon>Bacteria</taxon>
        <taxon>Candidatus Yanofskyibacteriota</taxon>
    </lineage>
</organism>
<proteinExistence type="predicted"/>
<gene>
    <name evidence="2" type="ORF">A3A33_03940</name>
</gene>
<dbReference type="NCBIfam" id="TIGR03491">
    <property type="entry name" value="TM0106 family RecB-like putative nuclease"/>
    <property type="match status" value="1"/>
</dbReference>
<dbReference type="Proteomes" id="UP000179047">
    <property type="component" value="Unassembled WGS sequence"/>
</dbReference>
<name>A0A1F8GSV1_9BACT</name>
<sequence>MPTTAKTYHLTGEHFYKFFQCPHWIWYDIYGDQSKKGQVPPLIQMLNQDGLKHEEKVIKSRKFEEIPPALLRDLDEGFNATLELMKQGKNIYHGVLMDQHWVGIPDLLEARPCEKGMKSAFGDHYYVVYDIKSGAELKDEYKFQLTFYSIILERLQGVLPREAYIINADGEERAFVVDDFVDLFHLTRERIERILEGEKPPPFLKSGCKQSPWYSLCIEETKTCGDVSLVYRLSQNDQRRLYDLGIHTVEELAKADTDDLQVKLEDWPFDKLMRFQSQAQVLLSNEPMILRKSEFLEVKNEIYFDVETDPTEGIDYLLGVLTVGKNGKGEYKAFLAKDKEDEARNWREFLDFLAGLDDFVIYHYSQYEQNVFKRLANAYGISLELEHKFTDHSVDLLKSVTESVILPLYFYNLKDVARYLGFTWDASDAGGAESVVWYNDWLKTGDKKIMEKIIRYNEDDVRATLFVKEWLEKQKPKTSREKLE</sequence>
<comment type="caution">
    <text evidence="2">The sequence shown here is derived from an EMBL/GenBank/DDBJ whole genome shotgun (WGS) entry which is preliminary data.</text>
</comment>
<dbReference type="InterPro" id="IPR038720">
    <property type="entry name" value="YprB_RNase_H-like_dom"/>
</dbReference>
<dbReference type="STRING" id="1802701.A3A33_03940"/>
<reference evidence="2 3" key="1">
    <citation type="journal article" date="2016" name="Nat. Commun.">
        <title>Thousands of microbial genomes shed light on interconnected biogeochemical processes in an aquifer system.</title>
        <authorList>
            <person name="Anantharaman K."/>
            <person name="Brown C.T."/>
            <person name="Hug L.A."/>
            <person name="Sharon I."/>
            <person name="Castelle C.J."/>
            <person name="Probst A.J."/>
            <person name="Thomas B.C."/>
            <person name="Singh A."/>
            <person name="Wilkins M.J."/>
            <person name="Karaoz U."/>
            <person name="Brodie E.L."/>
            <person name="Williams K.H."/>
            <person name="Hubbard S.S."/>
            <person name="Banfield J.F."/>
        </authorList>
    </citation>
    <scope>NUCLEOTIDE SEQUENCE [LARGE SCALE GENOMIC DNA]</scope>
</reference>
<dbReference type="InterPro" id="IPR012337">
    <property type="entry name" value="RNaseH-like_sf"/>
</dbReference>
<dbReference type="InterPro" id="IPR011604">
    <property type="entry name" value="PDDEXK-like_dom_sf"/>
</dbReference>
<evidence type="ECO:0000259" key="1">
    <source>
        <dbReference type="Pfam" id="PF13482"/>
    </source>
</evidence>
<accession>A0A1F8GSV1</accession>
<dbReference type="Gene3D" id="3.90.320.10">
    <property type="match status" value="1"/>
</dbReference>
<feature type="domain" description="YprB ribonuclease H-like" evidence="1">
    <location>
        <begin position="302"/>
        <end position="471"/>
    </location>
</feature>
<dbReference type="EMBL" id="MGKP01000024">
    <property type="protein sequence ID" value="OGN28060.1"/>
    <property type="molecule type" value="Genomic_DNA"/>
</dbReference>
<dbReference type="AlphaFoldDB" id="A0A1F8GSV1"/>
<protein>
    <recommendedName>
        <fullName evidence="1">YprB ribonuclease H-like domain-containing protein</fullName>
    </recommendedName>
</protein>
<dbReference type="Pfam" id="PF13482">
    <property type="entry name" value="RNase_H_2"/>
    <property type="match status" value="1"/>
</dbReference>
<dbReference type="InterPro" id="IPR019993">
    <property type="entry name" value="RecB_nuclease_TM0106_put"/>
</dbReference>
<evidence type="ECO:0000313" key="2">
    <source>
        <dbReference type="EMBL" id="OGN28060.1"/>
    </source>
</evidence>